<comment type="caution">
    <text evidence="1">The sequence shown here is derived from an EMBL/GenBank/DDBJ whole genome shotgun (WGS) entry which is preliminary data.</text>
</comment>
<sequence length="73" mass="8320">MSAKGKTRWFPRHVHPVRNGQYECLVMLTSSAPNFLWTLEWDGTGFLVPCPMVVKHWRGLTKAAARKQGANHD</sequence>
<evidence type="ECO:0000313" key="2">
    <source>
        <dbReference type="Proteomes" id="UP000003856"/>
    </source>
</evidence>
<keyword evidence="2" id="KW-1185">Reference proteome</keyword>
<dbReference type="OrthoDB" id="9005086at2"/>
<reference evidence="1 2" key="1">
    <citation type="submission" date="2009-05" db="EMBL/GenBank/DDBJ databases">
        <title>The draft genome of Acidovorax delafieldii 2AN.</title>
        <authorList>
            <consortium name="US DOE Joint Genome Institute (JGI-PGF)"/>
            <person name="Lucas S."/>
            <person name="Copeland A."/>
            <person name="Lapidus A."/>
            <person name="Glavina del Rio T."/>
            <person name="Tice H."/>
            <person name="Bruce D."/>
            <person name="Goodwin L."/>
            <person name="Pitluck S."/>
            <person name="Larimer F."/>
            <person name="Land M.L."/>
            <person name="Hauser L."/>
            <person name="Shelobolina E.S."/>
            <person name="Picardal F."/>
            <person name="Roden E."/>
            <person name="Emerson D."/>
        </authorList>
    </citation>
    <scope>NUCLEOTIDE SEQUENCE [LARGE SCALE GENOMIC DNA]</scope>
    <source>
        <strain evidence="1 2">2AN</strain>
    </source>
</reference>
<dbReference type="PATRIC" id="fig|573060.9.peg.3149"/>
<dbReference type="AlphaFoldDB" id="C5T4Z5"/>
<name>C5T4Z5_ACIDE</name>
<dbReference type="EMBL" id="ACQT01000055">
    <property type="protein sequence ID" value="EER60450.1"/>
    <property type="molecule type" value="Genomic_DNA"/>
</dbReference>
<dbReference type="RefSeq" id="WP_005796016.1">
    <property type="nucleotide sequence ID" value="NZ_ACQT01000055.1"/>
</dbReference>
<proteinExistence type="predicted"/>
<accession>C5T4Z5</accession>
<organism evidence="1 2">
    <name type="scientific">Acidovorax delafieldii 2AN</name>
    <dbReference type="NCBI Taxonomy" id="573060"/>
    <lineage>
        <taxon>Bacteria</taxon>
        <taxon>Pseudomonadati</taxon>
        <taxon>Pseudomonadota</taxon>
        <taxon>Betaproteobacteria</taxon>
        <taxon>Burkholderiales</taxon>
        <taxon>Comamonadaceae</taxon>
        <taxon>Acidovorax</taxon>
    </lineage>
</organism>
<dbReference type="Proteomes" id="UP000003856">
    <property type="component" value="Unassembled WGS sequence"/>
</dbReference>
<gene>
    <name evidence="1" type="ORF">AcdelDRAFT_1975</name>
</gene>
<protein>
    <submittedName>
        <fullName evidence="1">Uncharacterized protein</fullName>
    </submittedName>
</protein>
<evidence type="ECO:0000313" key="1">
    <source>
        <dbReference type="EMBL" id="EER60450.1"/>
    </source>
</evidence>